<keyword evidence="2" id="KW-0812">Transmembrane</keyword>
<dbReference type="EMBL" id="CM031812">
    <property type="protein sequence ID" value="KAG6658065.1"/>
    <property type="molecule type" value="Genomic_DNA"/>
</dbReference>
<dbReference type="AlphaFoldDB" id="A0A8T1QUH0"/>
<protein>
    <submittedName>
        <fullName evidence="3">Uncharacterized protein</fullName>
    </submittedName>
</protein>
<keyword evidence="2" id="KW-0472">Membrane</keyword>
<feature type="compositionally biased region" description="Pro residues" evidence="1">
    <location>
        <begin position="106"/>
        <end position="116"/>
    </location>
</feature>
<feature type="compositionally biased region" description="Pro residues" evidence="1">
    <location>
        <begin position="126"/>
        <end position="136"/>
    </location>
</feature>
<feature type="compositionally biased region" description="Pro residues" evidence="1">
    <location>
        <begin position="86"/>
        <end position="96"/>
    </location>
</feature>
<keyword evidence="2" id="KW-1133">Transmembrane helix</keyword>
<keyword evidence="4" id="KW-1185">Reference proteome</keyword>
<comment type="caution">
    <text evidence="3">The sequence shown here is derived from an EMBL/GenBank/DDBJ whole genome shotgun (WGS) entry which is preliminary data.</text>
</comment>
<name>A0A8T1QUH0_CARIL</name>
<evidence type="ECO:0000313" key="4">
    <source>
        <dbReference type="Proteomes" id="UP000811609"/>
    </source>
</evidence>
<accession>A0A8T1QUH0</accession>
<proteinExistence type="predicted"/>
<evidence type="ECO:0000313" key="3">
    <source>
        <dbReference type="EMBL" id="KAG6658065.1"/>
    </source>
</evidence>
<reference evidence="3" key="1">
    <citation type="submission" date="2020-12" db="EMBL/GenBank/DDBJ databases">
        <title>WGS assembly of Carya illinoinensis cv. Pawnee.</title>
        <authorList>
            <person name="Platts A."/>
            <person name="Shu S."/>
            <person name="Wright S."/>
            <person name="Barry K."/>
            <person name="Edger P."/>
            <person name="Pires J.C."/>
            <person name="Schmutz J."/>
        </authorList>
    </citation>
    <scope>NUCLEOTIDE SEQUENCE</scope>
    <source>
        <tissue evidence="3">Leaf</tissue>
    </source>
</reference>
<feature type="region of interest" description="Disordered" evidence="1">
    <location>
        <begin position="82"/>
        <end position="142"/>
    </location>
</feature>
<organism evidence="3 4">
    <name type="scientific">Carya illinoinensis</name>
    <name type="common">Pecan</name>
    <dbReference type="NCBI Taxonomy" id="32201"/>
    <lineage>
        <taxon>Eukaryota</taxon>
        <taxon>Viridiplantae</taxon>
        <taxon>Streptophyta</taxon>
        <taxon>Embryophyta</taxon>
        <taxon>Tracheophyta</taxon>
        <taxon>Spermatophyta</taxon>
        <taxon>Magnoliopsida</taxon>
        <taxon>eudicotyledons</taxon>
        <taxon>Gunneridae</taxon>
        <taxon>Pentapetalae</taxon>
        <taxon>rosids</taxon>
        <taxon>fabids</taxon>
        <taxon>Fagales</taxon>
        <taxon>Juglandaceae</taxon>
        <taxon>Carya</taxon>
    </lineage>
</organism>
<dbReference type="Proteomes" id="UP000811609">
    <property type="component" value="Chromosome 4"/>
</dbReference>
<gene>
    <name evidence="3" type="ORF">CIPAW_04G134500</name>
</gene>
<evidence type="ECO:0000256" key="1">
    <source>
        <dbReference type="SAM" id="MobiDB-lite"/>
    </source>
</evidence>
<feature type="transmembrane region" description="Helical" evidence="2">
    <location>
        <begin position="33"/>
        <end position="51"/>
    </location>
</feature>
<sequence>MMMSPVNLNLNNLYHCFVILQEIGSKSGGSETMIAKVFFVAVIFSVLLMSATDAARIRADRLVPGGPNPMEPPPTPVRIDRLVPGGPNPMEPPPTPVRIDRLVPGGPNPMEPPPTPVRIDRLVPGGPNPMEPPPTPTATTKN</sequence>
<evidence type="ECO:0000256" key="2">
    <source>
        <dbReference type="SAM" id="Phobius"/>
    </source>
</evidence>